<organism evidence="11">
    <name type="scientific">Thermodesulfobacterium geofontis</name>
    <dbReference type="NCBI Taxonomy" id="1295609"/>
    <lineage>
        <taxon>Bacteria</taxon>
        <taxon>Pseudomonadati</taxon>
        <taxon>Thermodesulfobacteriota</taxon>
        <taxon>Thermodesulfobacteria</taxon>
        <taxon>Thermodesulfobacteriales</taxon>
        <taxon>Thermodesulfobacteriaceae</taxon>
        <taxon>Thermodesulfobacterium</taxon>
    </lineage>
</organism>
<evidence type="ECO:0000256" key="3">
    <source>
        <dbReference type="ARBA" id="ARBA00007681"/>
    </source>
</evidence>
<evidence type="ECO:0000313" key="11">
    <source>
        <dbReference type="EMBL" id="HGU16096.1"/>
    </source>
</evidence>
<dbReference type="PRINTS" id="PR00126">
    <property type="entry name" value="ATPASEGAMMA"/>
</dbReference>
<dbReference type="InterPro" id="IPR023632">
    <property type="entry name" value="ATP_synth_F1_gsu_CS"/>
</dbReference>
<evidence type="ECO:0000256" key="8">
    <source>
        <dbReference type="ARBA" id="ARBA00023196"/>
    </source>
</evidence>
<dbReference type="GO" id="GO:0005886">
    <property type="term" value="C:plasma membrane"/>
    <property type="evidence" value="ECO:0007669"/>
    <property type="project" value="UniProtKB-SubCell"/>
</dbReference>
<dbReference type="HAMAP" id="MF_00815">
    <property type="entry name" value="ATP_synth_gamma_bact"/>
    <property type="match status" value="1"/>
</dbReference>
<dbReference type="GO" id="GO:0045259">
    <property type="term" value="C:proton-transporting ATP synthase complex"/>
    <property type="evidence" value="ECO:0007669"/>
    <property type="project" value="UniProtKB-KW"/>
</dbReference>
<dbReference type="SUPFAM" id="SSF52943">
    <property type="entry name" value="ATP synthase (F1-ATPase), gamma subunit"/>
    <property type="match status" value="1"/>
</dbReference>
<dbReference type="NCBIfam" id="TIGR01146">
    <property type="entry name" value="ATPsyn_F1gamma"/>
    <property type="match status" value="1"/>
</dbReference>
<comment type="function">
    <text evidence="1 10">Produces ATP from ADP in the presence of a proton gradient across the membrane. The gamma chain is believed to be important in regulating ATPase activity and the flow of protons through the CF(0) complex.</text>
</comment>
<keyword evidence="7 10" id="KW-0472">Membrane</keyword>
<evidence type="ECO:0000256" key="1">
    <source>
        <dbReference type="ARBA" id="ARBA00003456"/>
    </source>
</evidence>
<sequence length="293" mass="33447">MPALRDIRRKIEAVKRIGQITKAMNMVASAKLRTLQQRLEGFRPYRRKFEEAIDNVLSAGGINVQKIPFLQKREVKKVGIILITADKGLCGAFNANLIKEAEKAINKFKKEEKEVELICVGKKGFTYFRKKIAVREAYLNIMGKILMQDARKIARSAMMTYLAGEWDEVYIIYGYFVNVIRQIPKMEKLLPLSFEKPLEPEEKKISYAYIYEPEEEELLSQILPLYINTLVFSAMLETAVSEQAARMTAMDNANKACGDMVKQLTLFYNKVRQANITKELMDIVGGAEALIKG</sequence>
<evidence type="ECO:0000256" key="10">
    <source>
        <dbReference type="HAMAP-Rule" id="MF_00815"/>
    </source>
</evidence>
<comment type="subcellular location">
    <subcellularLocation>
        <location evidence="10">Cell membrane</location>
        <topology evidence="10">Peripheral membrane protein</topology>
    </subcellularLocation>
    <subcellularLocation>
        <location evidence="2">Membrane</location>
        <topology evidence="2">Peripheral membrane protein</topology>
    </subcellularLocation>
</comment>
<accession>A0A7V4JQZ6</accession>
<dbReference type="CDD" id="cd12151">
    <property type="entry name" value="F1-ATPase_gamma"/>
    <property type="match status" value="1"/>
</dbReference>
<keyword evidence="8 10" id="KW-0139">CF(1)</keyword>
<dbReference type="PROSITE" id="PS00153">
    <property type="entry name" value="ATPASE_GAMMA"/>
    <property type="match status" value="1"/>
</dbReference>
<comment type="similarity">
    <text evidence="3 10">Belongs to the ATPase gamma chain family.</text>
</comment>
<protein>
    <recommendedName>
        <fullName evidence="10">ATP synthase gamma chain</fullName>
    </recommendedName>
    <alternativeName>
        <fullName evidence="10">ATP synthase F1 sector gamma subunit</fullName>
    </alternativeName>
    <alternativeName>
        <fullName evidence="10">F-ATPase gamma subunit</fullName>
    </alternativeName>
</protein>
<dbReference type="Gene3D" id="1.10.287.80">
    <property type="entry name" value="ATP synthase, gamma subunit, helix hairpin domain"/>
    <property type="match status" value="2"/>
</dbReference>
<keyword evidence="5 10" id="KW-0375">Hydrogen ion transport</keyword>
<keyword evidence="9 10" id="KW-0066">ATP synthesis</keyword>
<evidence type="ECO:0000256" key="2">
    <source>
        <dbReference type="ARBA" id="ARBA00004170"/>
    </source>
</evidence>
<dbReference type="Pfam" id="PF00231">
    <property type="entry name" value="ATP-synt"/>
    <property type="match status" value="1"/>
</dbReference>
<proteinExistence type="inferred from homology"/>
<dbReference type="EMBL" id="DTEI01000096">
    <property type="protein sequence ID" value="HGU16096.1"/>
    <property type="molecule type" value="Genomic_DNA"/>
</dbReference>
<keyword evidence="4 10" id="KW-0813">Transport</keyword>
<evidence type="ECO:0000256" key="7">
    <source>
        <dbReference type="ARBA" id="ARBA00023136"/>
    </source>
</evidence>
<dbReference type="GO" id="GO:0005524">
    <property type="term" value="F:ATP binding"/>
    <property type="evidence" value="ECO:0007669"/>
    <property type="project" value="UniProtKB-UniRule"/>
</dbReference>
<evidence type="ECO:0000256" key="5">
    <source>
        <dbReference type="ARBA" id="ARBA00022781"/>
    </source>
</evidence>
<dbReference type="PANTHER" id="PTHR11693:SF22">
    <property type="entry name" value="ATP SYNTHASE SUBUNIT GAMMA, MITOCHONDRIAL"/>
    <property type="match status" value="1"/>
</dbReference>
<reference evidence="11" key="1">
    <citation type="journal article" date="2020" name="mSystems">
        <title>Genome- and Community-Level Interaction Insights into Carbon Utilization and Element Cycling Functions of Hydrothermarchaeota in Hydrothermal Sediment.</title>
        <authorList>
            <person name="Zhou Z."/>
            <person name="Liu Y."/>
            <person name="Xu W."/>
            <person name="Pan J."/>
            <person name="Luo Z.H."/>
            <person name="Li M."/>
        </authorList>
    </citation>
    <scope>NUCLEOTIDE SEQUENCE [LARGE SCALE GENOMIC DNA]</scope>
    <source>
        <strain evidence="11">SpSt-711</strain>
    </source>
</reference>
<name>A0A7V4JQZ6_9BACT</name>
<comment type="subunit">
    <text evidence="10">F-type ATPases have 2 components, CF(1) - the catalytic core - and CF(0) - the membrane proton channel. CF(1) has five subunits: alpha(3), beta(3), gamma(1), delta(1), epsilon(1). CF(0) has three main subunits: a, b and c.</text>
</comment>
<comment type="caution">
    <text evidence="11">The sequence shown here is derived from an EMBL/GenBank/DDBJ whole genome shotgun (WGS) entry which is preliminary data.</text>
</comment>
<gene>
    <name evidence="10 11" type="primary">atpG</name>
    <name evidence="11" type="ORF">ENU91_05540</name>
</gene>
<dbReference type="InterPro" id="IPR000131">
    <property type="entry name" value="ATP_synth_F1_gsu"/>
</dbReference>
<dbReference type="FunFam" id="3.40.1380.10:FF:000006">
    <property type="entry name" value="ATP synthase gamma chain"/>
    <property type="match status" value="1"/>
</dbReference>
<dbReference type="Gene3D" id="3.40.1380.10">
    <property type="match status" value="1"/>
</dbReference>
<dbReference type="AlphaFoldDB" id="A0A7V4JQZ6"/>
<dbReference type="PANTHER" id="PTHR11693">
    <property type="entry name" value="ATP SYNTHASE GAMMA CHAIN"/>
    <property type="match status" value="1"/>
</dbReference>
<evidence type="ECO:0000256" key="9">
    <source>
        <dbReference type="ARBA" id="ARBA00023310"/>
    </source>
</evidence>
<keyword evidence="10" id="KW-1003">Cell membrane</keyword>
<evidence type="ECO:0000256" key="6">
    <source>
        <dbReference type="ARBA" id="ARBA00023065"/>
    </source>
</evidence>
<dbReference type="GO" id="GO:0042777">
    <property type="term" value="P:proton motive force-driven plasma membrane ATP synthesis"/>
    <property type="evidence" value="ECO:0007669"/>
    <property type="project" value="UniProtKB-UniRule"/>
</dbReference>
<dbReference type="InterPro" id="IPR035968">
    <property type="entry name" value="ATP_synth_F1_ATPase_gsu"/>
</dbReference>
<keyword evidence="6 10" id="KW-0406">Ion transport</keyword>
<dbReference type="GO" id="GO:0046933">
    <property type="term" value="F:proton-transporting ATP synthase activity, rotational mechanism"/>
    <property type="evidence" value="ECO:0007669"/>
    <property type="project" value="UniProtKB-UniRule"/>
</dbReference>
<evidence type="ECO:0000256" key="4">
    <source>
        <dbReference type="ARBA" id="ARBA00022448"/>
    </source>
</evidence>